<dbReference type="Proteomes" id="UP000680279">
    <property type="component" value="Unassembled WGS sequence"/>
</dbReference>
<evidence type="ECO:0000313" key="1">
    <source>
        <dbReference type="EMBL" id="GIN20468.1"/>
    </source>
</evidence>
<dbReference type="EMBL" id="BOQT01000004">
    <property type="protein sequence ID" value="GIN20468.1"/>
    <property type="molecule type" value="Genomic_DNA"/>
</dbReference>
<reference evidence="1 2" key="1">
    <citation type="submission" date="2021-03" db="EMBL/GenBank/DDBJ databases">
        <title>Antimicrobial resistance genes in bacteria isolated from Japanese honey, and their potential for conferring macrolide and lincosamide resistance in the American foulbrood pathogen Paenibacillus larvae.</title>
        <authorList>
            <person name="Okamoto M."/>
            <person name="Kumagai M."/>
            <person name="Kanamori H."/>
            <person name="Takamatsu D."/>
        </authorList>
    </citation>
    <scope>NUCLEOTIDE SEQUENCE [LARGE SCALE GENOMIC DNA]</scope>
    <source>
        <strain evidence="1 2">J1TS3</strain>
    </source>
</reference>
<comment type="caution">
    <text evidence="1">The sequence shown here is derived from an EMBL/GenBank/DDBJ whole genome shotgun (WGS) entry which is preliminary data.</text>
</comment>
<organism evidence="1 2">
    <name type="scientific">Siminovitchia fordii</name>
    <dbReference type="NCBI Taxonomy" id="254759"/>
    <lineage>
        <taxon>Bacteria</taxon>
        <taxon>Bacillati</taxon>
        <taxon>Bacillota</taxon>
        <taxon>Bacilli</taxon>
        <taxon>Bacillales</taxon>
        <taxon>Bacillaceae</taxon>
        <taxon>Siminovitchia</taxon>
    </lineage>
</organism>
<sequence>MNLNAERADIHERLIEKTIKKAACILVARGFGVYELLIKFLSIFHVNLSGK</sequence>
<dbReference type="RefSeq" id="WP_212962653.1">
    <property type="nucleotide sequence ID" value="NZ_BOQT01000004.1"/>
</dbReference>
<accession>A0ABQ4K407</accession>
<proteinExistence type="predicted"/>
<protein>
    <submittedName>
        <fullName evidence="1">Uncharacterized protein</fullName>
    </submittedName>
</protein>
<name>A0ABQ4K407_9BACI</name>
<gene>
    <name evidence="1" type="ORF">J1TS3_16020</name>
</gene>
<keyword evidence="2" id="KW-1185">Reference proteome</keyword>
<evidence type="ECO:0000313" key="2">
    <source>
        <dbReference type="Proteomes" id="UP000680279"/>
    </source>
</evidence>